<dbReference type="RefSeq" id="WP_135389431.1">
    <property type="nucleotide sequence ID" value="NZ_PGGK01000005.1"/>
</dbReference>
<feature type="domain" description="6-hydroxymethylpterin diphosphokinase MptE-like" evidence="6">
    <location>
        <begin position="41"/>
        <end position="187"/>
    </location>
</feature>
<organism evidence="7 8">
    <name type="scientific">Methanolobus halotolerans</name>
    <dbReference type="NCBI Taxonomy" id="2052935"/>
    <lineage>
        <taxon>Archaea</taxon>
        <taxon>Methanobacteriati</taxon>
        <taxon>Methanobacteriota</taxon>
        <taxon>Stenosarchaea group</taxon>
        <taxon>Methanomicrobia</taxon>
        <taxon>Methanosarcinales</taxon>
        <taxon>Methanosarcinaceae</taxon>
        <taxon>Methanolobus</taxon>
    </lineage>
</organism>
<dbReference type="EC" id="2.7.6.3" evidence="5"/>
<dbReference type="Proteomes" id="UP000297295">
    <property type="component" value="Unassembled WGS sequence"/>
</dbReference>
<keyword evidence="4 5" id="KW-0067">ATP-binding</keyword>
<comment type="similarity">
    <text evidence="5">Belongs to the archaeal 6-HMPDK family.</text>
</comment>
<gene>
    <name evidence="5" type="primary">mptE</name>
    <name evidence="7" type="ORF">CUN85_06045</name>
</gene>
<name>A0A4E0PXF9_9EURY</name>
<dbReference type="GO" id="GO:0016301">
    <property type="term" value="F:kinase activity"/>
    <property type="evidence" value="ECO:0007669"/>
    <property type="project" value="UniProtKB-KW"/>
</dbReference>
<evidence type="ECO:0000313" key="7">
    <source>
        <dbReference type="EMBL" id="TGC09393.1"/>
    </source>
</evidence>
<keyword evidence="1 5" id="KW-0808">Transferase</keyword>
<dbReference type="GO" id="GO:0003848">
    <property type="term" value="F:2-amino-4-hydroxy-6-hydroxymethyldihydropteridine diphosphokinase activity"/>
    <property type="evidence" value="ECO:0007669"/>
    <property type="project" value="UniProtKB-UniRule"/>
</dbReference>
<keyword evidence="5" id="KW-0460">Magnesium</keyword>
<comment type="cofactor">
    <cofactor evidence="5">
        <name>Mg(2+)</name>
        <dbReference type="ChEBI" id="CHEBI:18420"/>
    </cofactor>
</comment>
<evidence type="ECO:0000256" key="3">
    <source>
        <dbReference type="ARBA" id="ARBA00022777"/>
    </source>
</evidence>
<comment type="caution">
    <text evidence="7">The sequence shown here is derived from an EMBL/GenBank/DDBJ whole genome shotgun (WGS) entry which is preliminary data.</text>
</comment>
<evidence type="ECO:0000313" key="8">
    <source>
        <dbReference type="Proteomes" id="UP000297295"/>
    </source>
</evidence>
<dbReference type="GO" id="GO:2001118">
    <property type="term" value="P:tetrahydromethanopterin biosynthetic process"/>
    <property type="evidence" value="ECO:0007669"/>
    <property type="project" value="UniProtKB-UniRule"/>
</dbReference>
<dbReference type="SUPFAM" id="SSF63999">
    <property type="entry name" value="Thiamin pyrophosphokinase, catalytic domain"/>
    <property type="match status" value="1"/>
</dbReference>
<keyword evidence="2 5" id="KW-0547">Nucleotide-binding</keyword>
<dbReference type="UniPathway" id="UPA00065"/>
<keyword evidence="3 5" id="KW-0418">Kinase</keyword>
<dbReference type="HAMAP" id="MF_02131">
    <property type="entry name" value="HMPDK_arch"/>
    <property type="match status" value="1"/>
</dbReference>
<comment type="catalytic activity">
    <reaction evidence="5">
        <text>6-hydroxymethyl-7,8-dihydropterin + ATP = (7,8-dihydropterin-6-yl)methyl diphosphate + AMP + H(+)</text>
        <dbReference type="Rhea" id="RHEA:11412"/>
        <dbReference type="ChEBI" id="CHEBI:15378"/>
        <dbReference type="ChEBI" id="CHEBI:30616"/>
        <dbReference type="ChEBI" id="CHEBI:44841"/>
        <dbReference type="ChEBI" id="CHEBI:72950"/>
        <dbReference type="ChEBI" id="CHEBI:456215"/>
        <dbReference type="EC" id="2.7.6.3"/>
    </reaction>
</comment>
<reference evidence="7 8" key="1">
    <citation type="submission" date="2017-11" db="EMBL/GenBank/DDBJ databases">
        <title>Isolation and Characterization of Methanogenic Archaea from Saline Meromictic Lake at Siberia.</title>
        <authorList>
            <person name="Shen Y."/>
            <person name="Huang H.-H."/>
            <person name="Lai M.-C."/>
            <person name="Chen S.-C."/>
        </authorList>
    </citation>
    <scope>NUCLEOTIDE SEQUENCE [LARGE SCALE GENOMIC DNA]</scope>
    <source>
        <strain evidence="7 8">SY-01</strain>
    </source>
</reference>
<dbReference type="InterPro" id="IPR002826">
    <property type="entry name" value="MptE-like"/>
</dbReference>
<evidence type="ECO:0000256" key="1">
    <source>
        <dbReference type="ARBA" id="ARBA00022679"/>
    </source>
</evidence>
<evidence type="ECO:0000259" key="6">
    <source>
        <dbReference type="Pfam" id="PF01973"/>
    </source>
</evidence>
<dbReference type="AlphaFoldDB" id="A0A4E0PXF9"/>
<dbReference type="GO" id="GO:0009229">
    <property type="term" value="P:thiamine diphosphate biosynthetic process"/>
    <property type="evidence" value="ECO:0007669"/>
    <property type="project" value="InterPro"/>
</dbReference>
<dbReference type="PANTHER" id="PTHR39648">
    <property type="entry name" value="6-HYDROXYMETHYL-7,8-DIHYDROPTERIN PYROPHOSPHOKINASE"/>
    <property type="match status" value="1"/>
</dbReference>
<dbReference type="Pfam" id="PF01973">
    <property type="entry name" value="MptE-like"/>
    <property type="match status" value="1"/>
</dbReference>
<dbReference type="InterPro" id="IPR036759">
    <property type="entry name" value="TPK_catalytic_sf"/>
</dbReference>
<accession>A0A4E0PXF9</accession>
<dbReference type="GO" id="GO:0004788">
    <property type="term" value="F:thiamine diphosphokinase activity"/>
    <property type="evidence" value="ECO:0007669"/>
    <property type="project" value="InterPro"/>
</dbReference>
<dbReference type="GO" id="GO:0005524">
    <property type="term" value="F:ATP binding"/>
    <property type="evidence" value="ECO:0007669"/>
    <property type="project" value="UniProtKB-UniRule"/>
</dbReference>
<dbReference type="GO" id="GO:0000287">
    <property type="term" value="F:magnesium ion binding"/>
    <property type="evidence" value="ECO:0007669"/>
    <property type="project" value="UniProtKB-UniRule"/>
</dbReference>
<dbReference type="PANTHER" id="PTHR39648:SF1">
    <property type="entry name" value="6-HYDROXYMETHYL-7,8-DIHYDROPTERIN PYROPHOSPHOKINASE"/>
    <property type="match status" value="1"/>
</dbReference>
<evidence type="ECO:0000256" key="4">
    <source>
        <dbReference type="ARBA" id="ARBA00022840"/>
    </source>
</evidence>
<dbReference type="OrthoDB" id="34207at2157"/>
<evidence type="ECO:0000256" key="5">
    <source>
        <dbReference type="HAMAP-Rule" id="MF_02131"/>
    </source>
</evidence>
<dbReference type="InterPro" id="IPR027510">
    <property type="entry name" value="HMPDK_MptE"/>
</dbReference>
<comment type="function">
    <text evidence="5">Catalyzes the transfer of diphosphate from ATP to 6-hydroxymethyl-7,8-dihydropterin (6-HMD), leading to 6-hydroxymethyl-7,8-dihydropterin diphosphate (6-HMDP).</text>
</comment>
<protein>
    <recommendedName>
        <fullName evidence="5">6-hydroxymethyl-7,8-dihydropterin pyrophosphokinase</fullName>
        <shortName evidence="5">HPPK</shortName>
        <ecNumber evidence="5">2.7.6.3</ecNumber>
    </recommendedName>
    <alternativeName>
        <fullName evidence="5">2-amino-4-hydroxy-6-hydroxymethyldihydropteridine pyrophosphokinase</fullName>
    </alternativeName>
    <alternativeName>
        <fullName evidence="5">6-hydroxymethyl-7,8-dihydropterin diphosphokinase</fullName>
        <shortName evidence="5">6-HMPDK</shortName>
    </alternativeName>
    <alternativeName>
        <fullName evidence="5">7,8-dihydro-6-hydroxymethylpterin diphosphokinase</fullName>
    </alternativeName>
    <alternativeName>
        <fullName evidence="5">7,8-dihydro-6-hydroxymethylpterin pyrophosphokinase</fullName>
        <shortName evidence="5">PPPK</shortName>
    </alternativeName>
</protein>
<comment type="pathway">
    <text evidence="5">Cofactor biosynthesis; 5,6,7,8-tetrahydromethanopterin biosynthesis.</text>
</comment>
<keyword evidence="8" id="KW-1185">Reference proteome</keyword>
<dbReference type="EMBL" id="PGGK01000005">
    <property type="protein sequence ID" value="TGC09393.1"/>
    <property type="molecule type" value="Genomic_DNA"/>
</dbReference>
<evidence type="ECO:0000256" key="2">
    <source>
        <dbReference type="ARBA" id="ARBA00022741"/>
    </source>
</evidence>
<proteinExistence type="inferred from homology"/>
<sequence length="208" mass="22796">MEFENWEPIYQDILKDMGFSREEDEHAASILSRMLDMARTSDVLVLEKLIAGKSVFVCGNAPGLGAGIDRTDTTGHVLIAADGATSSLIERHIVPDIIVTDLDGDMEKEILANRQGAVMVVHAHGDNIDKLEEYVSQLDNIVGSTQSVPLKNVYNFGGFSDGDRCVFLAKEFGASDITLLGFDLNDKNVTPVKKKKLMWAKKLIGDIL</sequence>